<name>A0A6S7GDM1_PARCT</name>
<keyword evidence="2" id="KW-0963">Cytoplasm</keyword>
<dbReference type="SUPFAM" id="SSF49599">
    <property type="entry name" value="TRAF domain-like"/>
    <property type="match status" value="2"/>
</dbReference>
<keyword evidence="4" id="KW-0053">Apoptosis</keyword>
<dbReference type="PROSITE" id="PS50144">
    <property type="entry name" value="MATH"/>
    <property type="match status" value="1"/>
</dbReference>
<comment type="subcellular location">
    <subcellularLocation>
        <location evidence="1">Cytoplasm</location>
    </subcellularLocation>
</comment>
<dbReference type="InterPro" id="IPR002083">
    <property type="entry name" value="MATH/TRAF_dom"/>
</dbReference>
<dbReference type="PROSITE" id="PS00518">
    <property type="entry name" value="ZF_RING_1"/>
    <property type="match status" value="1"/>
</dbReference>
<dbReference type="InterPro" id="IPR001841">
    <property type="entry name" value="Znf_RING"/>
</dbReference>
<dbReference type="EMBL" id="CACRXK020001171">
    <property type="protein sequence ID" value="CAB3987422.1"/>
    <property type="molecule type" value="Genomic_DNA"/>
</dbReference>
<keyword evidence="10" id="KW-0675">Receptor</keyword>
<dbReference type="GO" id="GO:0042981">
    <property type="term" value="P:regulation of apoptotic process"/>
    <property type="evidence" value="ECO:0007669"/>
    <property type="project" value="InterPro"/>
</dbReference>
<dbReference type="GO" id="GO:0008270">
    <property type="term" value="F:zinc ion binding"/>
    <property type="evidence" value="ECO:0007669"/>
    <property type="project" value="UniProtKB-KW"/>
</dbReference>
<dbReference type="GO" id="GO:0005737">
    <property type="term" value="C:cytoplasm"/>
    <property type="evidence" value="ECO:0007669"/>
    <property type="project" value="UniProtKB-SubCell"/>
</dbReference>
<comment type="caution">
    <text evidence="10">The sequence shown here is derived from an EMBL/GenBank/DDBJ whole genome shotgun (WGS) entry which is preliminary data.</text>
</comment>
<dbReference type="Gene3D" id="2.60.210.10">
    <property type="entry name" value="Apoptosis, Tumor Necrosis Factor Receptor Associated Protein 2, Chain A"/>
    <property type="match status" value="1"/>
</dbReference>
<gene>
    <name evidence="10" type="ORF">PACLA_8A065220</name>
</gene>
<keyword evidence="8" id="KW-0832">Ubl conjugation</keyword>
<dbReference type="GO" id="GO:0005164">
    <property type="term" value="F:tumor necrosis factor receptor binding"/>
    <property type="evidence" value="ECO:0007669"/>
    <property type="project" value="TreeGrafter"/>
</dbReference>
<dbReference type="Gene3D" id="3.30.40.10">
    <property type="entry name" value="Zinc/RING finger domain, C3HC4 (zinc finger)"/>
    <property type="match status" value="1"/>
</dbReference>
<evidence type="ECO:0000313" key="10">
    <source>
        <dbReference type="EMBL" id="CAB3987422.1"/>
    </source>
</evidence>
<evidence type="ECO:0000256" key="2">
    <source>
        <dbReference type="ARBA" id="ARBA00022490"/>
    </source>
</evidence>
<dbReference type="PANTHER" id="PTHR10131">
    <property type="entry name" value="TNF RECEPTOR ASSOCIATED FACTOR"/>
    <property type="match status" value="1"/>
</dbReference>
<dbReference type="SUPFAM" id="SSF57850">
    <property type="entry name" value="RING/U-box"/>
    <property type="match status" value="1"/>
</dbReference>
<proteinExistence type="predicted"/>
<dbReference type="SMART" id="SM00061">
    <property type="entry name" value="MATH"/>
    <property type="match status" value="1"/>
</dbReference>
<dbReference type="GO" id="GO:0007165">
    <property type="term" value="P:signal transduction"/>
    <property type="evidence" value="ECO:0007669"/>
    <property type="project" value="InterPro"/>
</dbReference>
<evidence type="ECO:0000256" key="3">
    <source>
        <dbReference type="ARBA" id="ARBA00022499"/>
    </source>
</evidence>
<evidence type="ECO:0000256" key="1">
    <source>
        <dbReference type="ARBA" id="ARBA00004496"/>
    </source>
</evidence>
<keyword evidence="11" id="KW-1185">Reference proteome</keyword>
<evidence type="ECO:0000256" key="5">
    <source>
        <dbReference type="ARBA" id="ARBA00022723"/>
    </source>
</evidence>
<evidence type="ECO:0000313" key="11">
    <source>
        <dbReference type="Proteomes" id="UP001152795"/>
    </source>
</evidence>
<dbReference type="PIRSF" id="PIRSF015614">
    <property type="entry name" value="TRAF"/>
    <property type="match status" value="1"/>
</dbReference>
<dbReference type="Pfam" id="PF21355">
    <property type="entry name" value="TRAF-mep_MATH"/>
    <property type="match status" value="1"/>
</dbReference>
<keyword evidence="5" id="KW-0479">Metal-binding</keyword>
<dbReference type="FunFam" id="2.60.210.10:FF:000001">
    <property type="entry name" value="TNF receptor-associated factor"/>
    <property type="match status" value="1"/>
</dbReference>
<organism evidence="10 11">
    <name type="scientific">Paramuricea clavata</name>
    <name type="common">Red gorgonian</name>
    <name type="synonym">Violescent sea-whip</name>
    <dbReference type="NCBI Taxonomy" id="317549"/>
    <lineage>
        <taxon>Eukaryota</taxon>
        <taxon>Metazoa</taxon>
        <taxon>Cnidaria</taxon>
        <taxon>Anthozoa</taxon>
        <taxon>Octocorallia</taxon>
        <taxon>Malacalcyonacea</taxon>
        <taxon>Plexauridae</taxon>
        <taxon>Paramuricea</taxon>
    </lineage>
</organism>
<reference evidence="10" key="1">
    <citation type="submission" date="2020-04" db="EMBL/GenBank/DDBJ databases">
        <authorList>
            <person name="Alioto T."/>
            <person name="Alioto T."/>
            <person name="Gomez Garrido J."/>
        </authorList>
    </citation>
    <scope>NUCLEOTIDE SEQUENCE</scope>
    <source>
        <strain evidence="10">A484AB</strain>
    </source>
</reference>
<protein>
    <submittedName>
        <fullName evidence="10">TNF receptor-associated factor 1, partial</fullName>
    </submittedName>
</protein>
<keyword evidence="9" id="KW-0175">Coiled coil</keyword>
<keyword evidence="3" id="KW-1017">Isopeptide bond</keyword>
<dbReference type="PROSITE" id="PS50089">
    <property type="entry name" value="ZF_RING_2"/>
    <property type="match status" value="1"/>
</dbReference>
<dbReference type="InterPro" id="IPR017907">
    <property type="entry name" value="Znf_RING_CS"/>
</dbReference>
<accession>A0A6S7GDM1</accession>
<keyword evidence="6" id="KW-0863">Zinc-finger</keyword>
<evidence type="ECO:0000256" key="8">
    <source>
        <dbReference type="ARBA" id="ARBA00022843"/>
    </source>
</evidence>
<dbReference type="InterPro" id="IPR013083">
    <property type="entry name" value="Znf_RING/FYVE/PHD"/>
</dbReference>
<evidence type="ECO:0000256" key="4">
    <source>
        <dbReference type="ARBA" id="ARBA00022703"/>
    </source>
</evidence>
<dbReference type="OrthoDB" id="5980013at2759"/>
<dbReference type="AlphaFoldDB" id="A0A6S7GDM1"/>
<dbReference type="PANTHER" id="PTHR10131:SF138">
    <property type="entry name" value="RE66324P"/>
    <property type="match status" value="1"/>
</dbReference>
<dbReference type="Proteomes" id="UP001152795">
    <property type="component" value="Unassembled WGS sequence"/>
</dbReference>
<sequence>MACFRQGRGYNIRFVYPLDARLRCPIGIHLLRRSFQTDCGHRYCEDCIKQLKIGDQFKCPLDNRELSPQQIHEDVACNSEILKLQCFCTNKNLGCEWTGQLSVLEDHYQDCLGICPNEGCNVKMPKRNLGGHMIEECQFKKEPTSTMEVSGPQVARIDEEVTMSETTYDDGIFFWKIKNFGRQLEDAVAGRNLFINSPYFYVGRNGYKVCVRVYLNGDGMGEGTHLSLFFVVMRGDYDALLPWPFQQKVSFKLIDQSGNQQHIVESFQPDPQSPSFQRPTSKMNVASGCPLFVPKPILHGARGGYIKDETVFIKITVDTNGLPIY</sequence>
<evidence type="ECO:0000256" key="6">
    <source>
        <dbReference type="ARBA" id="ARBA00022771"/>
    </source>
</evidence>
<dbReference type="GO" id="GO:0009898">
    <property type="term" value="C:cytoplasmic side of plasma membrane"/>
    <property type="evidence" value="ECO:0007669"/>
    <property type="project" value="TreeGrafter"/>
</dbReference>
<dbReference type="GO" id="GO:0043122">
    <property type="term" value="P:regulation of canonical NF-kappaB signal transduction"/>
    <property type="evidence" value="ECO:0007669"/>
    <property type="project" value="TreeGrafter"/>
</dbReference>
<dbReference type="InterPro" id="IPR018957">
    <property type="entry name" value="Znf_C3HC4_RING-type"/>
</dbReference>
<evidence type="ECO:0000256" key="7">
    <source>
        <dbReference type="ARBA" id="ARBA00022833"/>
    </source>
</evidence>
<keyword evidence="7" id="KW-0862">Zinc</keyword>
<dbReference type="InterPro" id="IPR049342">
    <property type="entry name" value="TRAF1-6_MATH_dom"/>
</dbReference>
<evidence type="ECO:0000256" key="9">
    <source>
        <dbReference type="ARBA" id="ARBA00023054"/>
    </source>
</evidence>
<dbReference type="InterPro" id="IPR012227">
    <property type="entry name" value="TNF_rcpt-assoc_TRAF_met"/>
</dbReference>
<dbReference type="GO" id="GO:0006915">
    <property type="term" value="P:apoptotic process"/>
    <property type="evidence" value="ECO:0007669"/>
    <property type="project" value="UniProtKB-KW"/>
</dbReference>
<dbReference type="InterPro" id="IPR008974">
    <property type="entry name" value="TRAF-like"/>
</dbReference>
<dbReference type="Pfam" id="PF00097">
    <property type="entry name" value="zf-C3HC4"/>
    <property type="match status" value="1"/>
</dbReference>